<evidence type="ECO:0000313" key="5">
    <source>
        <dbReference type="Proteomes" id="UP000472335"/>
    </source>
</evidence>
<feature type="signal peptide" evidence="2">
    <location>
        <begin position="1"/>
        <end position="30"/>
    </location>
</feature>
<dbReference type="AlphaFoldDB" id="A0A6G4UYI0"/>
<evidence type="ECO:0000259" key="3">
    <source>
        <dbReference type="Pfam" id="PF13473"/>
    </source>
</evidence>
<dbReference type="PANTHER" id="PTHR36507">
    <property type="entry name" value="BLL1555 PROTEIN"/>
    <property type="match status" value="1"/>
</dbReference>
<dbReference type="InterPro" id="IPR028096">
    <property type="entry name" value="EfeO_Cupredoxin"/>
</dbReference>
<dbReference type="Pfam" id="PF13473">
    <property type="entry name" value="Cupredoxin_1"/>
    <property type="match status" value="1"/>
</dbReference>
<evidence type="ECO:0000313" key="4">
    <source>
        <dbReference type="EMBL" id="NGO06720.1"/>
    </source>
</evidence>
<feature type="region of interest" description="Disordered" evidence="1">
    <location>
        <begin position="29"/>
        <end position="51"/>
    </location>
</feature>
<dbReference type="SUPFAM" id="SSF49503">
    <property type="entry name" value="Cupredoxins"/>
    <property type="match status" value="1"/>
</dbReference>
<proteinExistence type="predicted"/>
<accession>A0A6G4UYI0</accession>
<evidence type="ECO:0000256" key="2">
    <source>
        <dbReference type="SAM" id="SignalP"/>
    </source>
</evidence>
<dbReference type="Gene3D" id="2.60.40.420">
    <property type="entry name" value="Cupredoxins - blue copper proteins"/>
    <property type="match status" value="1"/>
</dbReference>
<comment type="caution">
    <text evidence="4">The sequence shown here is derived from an EMBL/GenBank/DDBJ whole genome shotgun (WGS) entry which is preliminary data.</text>
</comment>
<gene>
    <name evidence="4" type="ORF">G5C60_03310</name>
</gene>
<dbReference type="EMBL" id="JAAKZY010000006">
    <property type="protein sequence ID" value="NGO06720.1"/>
    <property type="molecule type" value="Genomic_DNA"/>
</dbReference>
<dbReference type="InterPro" id="IPR008972">
    <property type="entry name" value="Cupredoxin"/>
</dbReference>
<dbReference type="Proteomes" id="UP000472335">
    <property type="component" value="Unassembled WGS sequence"/>
</dbReference>
<dbReference type="RefSeq" id="WP_165254638.1">
    <property type="nucleotide sequence ID" value="NZ_JAAKZY010000006.1"/>
</dbReference>
<dbReference type="InterPro" id="IPR052721">
    <property type="entry name" value="ET_Amicyanin"/>
</dbReference>
<organism evidence="4 5">
    <name type="scientific">Streptomyces scabichelini</name>
    <dbReference type="NCBI Taxonomy" id="2711217"/>
    <lineage>
        <taxon>Bacteria</taxon>
        <taxon>Bacillati</taxon>
        <taxon>Actinomycetota</taxon>
        <taxon>Actinomycetes</taxon>
        <taxon>Kitasatosporales</taxon>
        <taxon>Streptomycetaceae</taxon>
        <taxon>Streptomyces</taxon>
    </lineage>
</organism>
<protein>
    <submittedName>
        <fullName evidence="4">Metal-binding protein</fullName>
    </submittedName>
</protein>
<feature type="compositionally biased region" description="Low complexity" evidence="1">
    <location>
        <begin position="34"/>
        <end position="51"/>
    </location>
</feature>
<dbReference type="PANTHER" id="PTHR36507:SF1">
    <property type="entry name" value="BLL1555 PROTEIN"/>
    <property type="match status" value="1"/>
</dbReference>
<keyword evidence="5" id="KW-1185">Reference proteome</keyword>
<sequence>MSPSPHRRRTAPLVLAAVTALLLVPACSDGDDNSPSTTSSPAYSSPASPPATADAVRITMKNFAFSPATLTVKAGEKITVVNEDSAAHTVTATQGEAFDTGTIDGGKTGTLTAPSQSGSYSFVCTLHPEMKGTLTVR</sequence>
<reference evidence="4 5" key="1">
    <citation type="submission" date="2020-02" db="EMBL/GenBank/DDBJ databases">
        <title>Whole-genome analyses of novel actinobacteria.</title>
        <authorList>
            <person name="Sahin N."/>
            <person name="Gencbay T."/>
        </authorList>
    </citation>
    <scope>NUCLEOTIDE SEQUENCE [LARGE SCALE GENOMIC DNA]</scope>
    <source>
        <strain evidence="4 5">HC44</strain>
    </source>
</reference>
<name>A0A6G4UYI0_9ACTN</name>
<feature type="domain" description="EfeO-type cupredoxin-like" evidence="3">
    <location>
        <begin position="45"/>
        <end position="136"/>
    </location>
</feature>
<feature type="chain" id="PRO_5026264689" evidence="2">
    <location>
        <begin position="31"/>
        <end position="137"/>
    </location>
</feature>
<keyword evidence="2" id="KW-0732">Signal</keyword>
<evidence type="ECO:0000256" key="1">
    <source>
        <dbReference type="SAM" id="MobiDB-lite"/>
    </source>
</evidence>